<evidence type="ECO:0000256" key="12">
    <source>
        <dbReference type="RuleBase" id="RU003357"/>
    </source>
</evidence>
<dbReference type="GO" id="GO:0044718">
    <property type="term" value="P:siderophore transmembrane transport"/>
    <property type="evidence" value="ECO:0007669"/>
    <property type="project" value="TreeGrafter"/>
</dbReference>
<dbReference type="Pfam" id="PF00593">
    <property type="entry name" value="TonB_dep_Rec_b-barrel"/>
    <property type="match status" value="1"/>
</dbReference>
<name>A0A077DEI0_9BURK</name>
<feature type="domain" description="TonB-dependent receptor plug" evidence="15">
    <location>
        <begin position="111"/>
        <end position="225"/>
    </location>
</feature>
<keyword evidence="3 11" id="KW-0813">Transport</keyword>
<evidence type="ECO:0000256" key="6">
    <source>
        <dbReference type="ARBA" id="ARBA00022729"/>
    </source>
</evidence>
<dbReference type="KEGG" id="bpsi:IX83_03960"/>
<evidence type="ECO:0000256" key="7">
    <source>
        <dbReference type="ARBA" id="ARBA00023077"/>
    </source>
</evidence>
<keyword evidence="8 11" id="KW-0472">Membrane</keyword>
<comment type="similarity">
    <text evidence="2 11 12">Belongs to the TonB-dependent receptor family.</text>
</comment>
<keyword evidence="17" id="KW-1185">Reference proteome</keyword>
<evidence type="ECO:0000256" key="1">
    <source>
        <dbReference type="ARBA" id="ARBA00004571"/>
    </source>
</evidence>
<dbReference type="GO" id="GO:0009279">
    <property type="term" value="C:cell outer membrane"/>
    <property type="evidence" value="ECO:0007669"/>
    <property type="project" value="UniProtKB-SubCell"/>
</dbReference>
<dbReference type="PROSITE" id="PS52016">
    <property type="entry name" value="TONB_DEPENDENT_REC_3"/>
    <property type="match status" value="1"/>
</dbReference>
<gene>
    <name evidence="16" type="ORF">IX83_03960</name>
</gene>
<dbReference type="PANTHER" id="PTHR30069">
    <property type="entry name" value="TONB-DEPENDENT OUTER MEMBRANE RECEPTOR"/>
    <property type="match status" value="1"/>
</dbReference>
<evidence type="ECO:0000256" key="9">
    <source>
        <dbReference type="ARBA" id="ARBA00023170"/>
    </source>
</evidence>
<dbReference type="Gene3D" id="2.40.170.20">
    <property type="entry name" value="TonB-dependent receptor, beta-barrel domain"/>
    <property type="match status" value="1"/>
</dbReference>
<reference evidence="16 17" key="1">
    <citation type="journal article" date="2014" name="BMC Genomics">
        <title>A genomic perspective on a new bacterial genus and species from the Alcaligenaceae family, Basilea psittacipulmonis.</title>
        <authorList>
            <person name="Whiteson K.L."/>
            <person name="Hernandez D."/>
            <person name="Lazarevic V."/>
            <person name="Gaia N."/>
            <person name="Farinelli L."/>
            <person name="Francois P."/>
            <person name="Pilo P."/>
            <person name="Frey J."/>
            <person name="Schrenzel J."/>
        </authorList>
    </citation>
    <scope>NUCLEOTIDE SEQUENCE [LARGE SCALE GENOMIC DNA]</scope>
    <source>
        <strain evidence="16 17">DSM 24701</strain>
    </source>
</reference>
<evidence type="ECO:0000256" key="4">
    <source>
        <dbReference type="ARBA" id="ARBA00022452"/>
    </source>
</evidence>
<feature type="domain" description="TonB-dependent receptor-like beta-barrel" evidence="14">
    <location>
        <begin position="409"/>
        <end position="817"/>
    </location>
</feature>
<dbReference type="SUPFAM" id="SSF56935">
    <property type="entry name" value="Porins"/>
    <property type="match status" value="1"/>
</dbReference>
<evidence type="ECO:0000256" key="5">
    <source>
        <dbReference type="ARBA" id="ARBA00022692"/>
    </source>
</evidence>
<dbReference type="GO" id="GO:0015344">
    <property type="term" value="F:siderophore uptake transmembrane transporter activity"/>
    <property type="evidence" value="ECO:0007669"/>
    <property type="project" value="TreeGrafter"/>
</dbReference>
<evidence type="ECO:0000256" key="3">
    <source>
        <dbReference type="ARBA" id="ARBA00022448"/>
    </source>
</evidence>
<keyword evidence="9" id="KW-0675">Receptor</keyword>
<keyword evidence="5 11" id="KW-0812">Transmembrane</keyword>
<dbReference type="PANTHER" id="PTHR30069:SF29">
    <property type="entry name" value="HEMOGLOBIN AND HEMOGLOBIN-HAPTOGLOBIN-BINDING PROTEIN 1-RELATED"/>
    <property type="match status" value="1"/>
</dbReference>
<dbReference type="InterPro" id="IPR039426">
    <property type="entry name" value="TonB-dep_rcpt-like"/>
</dbReference>
<evidence type="ECO:0000259" key="15">
    <source>
        <dbReference type="Pfam" id="PF07715"/>
    </source>
</evidence>
<keyword evidence="10 11" id="KW-0998">Cell outer membrane</keyword>
<dbReference type="STRING" id="1072685.IX83_03960"/>
<evidence type="ECO:0000256" key="10">
    <source>
        <dbReference type="ARBA" id="ARBA00023237"/>
    </source>
</evidence>
<keyword evidence="4 11" id="KW-1134">Transmembrane beta strand</keyword>
<protein>
    <recommendedName>
        <fullName evidence="18">TonB-dependent receptor</fullName>
    </recommendedName>
</protein>
<dbReference type="InterPro" id="IPR000531">
    <property type="entry name" value="Beta-barrel_TonB"/>
</dbReference>
<evidence type="ECO:0000259" key="14">
    <source>
        <dbReference type="Pfam" id="PF00593"/>
    </source>
</evidence>
<evidence type="ECO:0000256" key="2">
    <source>
        <dbReference type="ARBA" id="ARBA00009810"/>
    </source>
</evidence>
<evidence type="ECO:0000313" key="16">
    <source>
        <dbReference type="EMBL" id="AIL32576.1"/>
    </source>
</evidence>
<organism evidence="16 17">
    <name type="scientific">Basilea psittacipulmonis DSM 24701</name>
    <dbReference type="NCBI Taxonomy" id="1072685"/>
    <lineage>
        <taxon>Bacteria</taxon>
        <taxon>Pseudomonadati</taxon>
        <taxon>Pseudomonadota</taxon>
        <taxon>Betaproteobacteria</taxon>
        <taxon>Burkholderiales</taxon>
        <taxon>Alcaligenaceae</taxon>
        <taxon>Basilea</taxon>
    </lineage>
</organism>
<keyword evidence="6" id="KW-0732">Signal</keyword>
<accession>A0A077DEI0</accession>
<dbReference type="HOGENOM" id="CLU_008287_19_0_4"/>
<sequence length="854" mass="98376">MLRKESCFQKFKKCFLWTNRKITVKQNFSQYHFKAQRSYQQNRSWLSFYILKNISQGMFKRQGVHQQKRSCLRCYLALTGMLMCLFSSSLVMAAQPSAILKKIEVKGQRTVVTRTIGKTTQMRADPNVSLRDFLNDSPGVNLVTNSEGGIANLNIRGLGGKPDMYGQNSGRIQMTLDGLTLPESFAFSHQAKDHGIGYFDSSTISTVTIDRGPTVSSAVSAMGGVVALRTKEPEDVLLPDRKLGGQLRTGYDGRYRGKFVTGATAIKTDKFSMLLQYTKRRTHEVQFDHLHSQEVIDEEGKWPYFLEDMQESGFDVSEMTQEEIDELYNDIYGDEPKYDTYKTVTKDISDKYVLNTYSFLNKWHWDINERNRLSLTIDRFESMRKEAVKEELKFEQTHEKVWDSRQMKRLTLMLKGEHDEVTPLTDQISWTLASMKTEQVHQNLLNQKTLGTDNYADILAHNMYHTRTKTIQLNAIKWMETGLLKHRWDYGVNYRQSELTNRIAYQNTIYQNREWTKKTGASSYFPDSKRVEQSVFISDRVQYRDGPISMTPSLKYTKLKEHSFVDGDYELREGESHDLYQSNQAKKFYAWDYALAFGWEINTSHYVSLSYSQAHRFPGYAELNPSTYFHWEALPNPNLKPEKSQAVSLGWAWKTAWYQQNIELADTKVIDKLEGKSMNCHAGTCRSRMLVNFTEPVRIRSIEYKGEVDFGGLSDALKYWRLVAAISYSKGKDKAHGLPVNSIAPLNGYASLNFKRGDINAFARVNFSKAKKAKDIGQYDNVIGGTPPPMAGWATLDVGVGYSLGKRLDLNIMLYNVFDKQYQRWENVNAQNASFRDQFWEPGRAWVVNLGVKF</sequence>
<dbReference type="Proteomes" id="UP000028945">
    <property type="component" value="Chromosome"/>
</dbReference>
<dbReference type="InterPro" id="IPR036942">
    <property type="entry name" value="Beta-barrel_TonB_sf"/>
</dbReference>
<dbReference type="EMBL" id="CP009238">
    <property type="protein sequence ID" value="AIL32576.1"/>
    <property type="molecule type" value="Genomic_DNA"/>
</dbReference>
<evidence type="ECO:0000256" key="8">
    <source>
        <dbReference type="ARBA" id="ARBA00023136"/>
    </source>
</evidence>
<proteinExistence type="inferred from homology"/>
<dbReference type="AlphaFoldDB" id="A0A077DEI0"/>
<dbReference type="eggNOG" id="COG4771">
    <property type="taxonomic scope" value="Bacteria"/>
</dbReference>
<keyword evidence="7 12" id="KW-0798">TonB box</keyword>
<evidence type="ECO:0000256" key="13">
    <source>
        <dbReference type="SAM" id="Phobius"/>
    </source>
</evidence>
<keyword evidence="13" id="KW-1133">Transmembrane helix</keyword>
<evidence type="ECO:0000313" key="17">
    <source>
        <dbReference type="Proteomes" id="UP000028945"/>
    </source>
</evidence>
<dbReference type="Gene3D" id="2.170.130.10">
    <property type="entry name" value="TonB-dependent receptor, plug domain"/>
    <property type="match status" value="1"/>
</dbReference>
<comment type="subcellular location">
    <subcellularLocation>
        <location evidence="1 11">Cell outer membrane</location>
        <topology evidence="1 11">Multi-pass membrane protein</topology>
    </subcellularLocation>
</comment>
<evidence type="ECO:0008006" key="18">
    <source>
        <dbReference type="Google" id="ProtNLM"/>
    </source>
</evidence>
<dbReference type="InterPro" id="IPR037066">
    <property type="entry name" value="Plug_dom_sf"/>
</dbReference>
<feature type="transmembrane region" description="Helical" evidence="13">
    <location>
        <begin position="75"/>
        <end position="94"/>
    </location>
</feature>
<dbReference type="InterPro" id="IPR012910">
    <property type="entry name" value="Plug_dom"/>
</dbReference>
<dbReference type="Pfam" id="PF07715">
    <property type="entry name" value="Plug"/>
    <property type="match status" value="1"/>
</dbReference>
<evidence type="ECO:0000256" key="11">
    <source>
        <dbReference type="PROSITE-ProRule" id="PRU01360"/>
    </source>
</evidence>